<proteinExistence type="inferred from homology"/>
<feature type="transmembrane region" description="Helical" evidence="7">
    <location>
        <begin position="222"/>
        <end position="240"/>
    </location>
</feature>
<evidence type="ECO:0000256" key="7">
    <source>
        <dbReference type="SAM" id="Phobius"/>
    </source>
</evidence>
<feature type="compositionally biased region" description="Basic and acidic residues" evidence="6">
    <location>
        <begin position="301"/>
        <end position="314"/>
    </location>
</feature>
<evidence type="ECO:0000256" key="5">
    <source>
        <dbReference type="ARBA" id="ARBA00023136"/>
    </source>
</evidence>
<feature type="transmembrane region" description="Helical" evidence="7">
    <location>
        <begin position="252"/>
        <end position="272"/>
    </location>
</feature>
<comment type="similarity">
    <text evidence="2">Belongs to the EamA transporter family.</text>
</comment>
<evidence type="ECO:0000256" key="2">
    <source>
        <dbReference type="ARBA" id="ARBA00007362"/>
    </source>
</evidence>
<feature type="domain" description="EamA" evidence="8">
    <location>
        <begin position="161"/>
        <end position="293"/>
    </location>
</feature>
<feature type="transmembrane region" description="Helical" evidence="7">
    <location>
        <begin position="84"/>
        <end position="102"/>
    </location>
</feature>
<dbReference type="AlphaFoldDB" id="A0A918LBJ3"/>
<gene>
    <name evidence="9" type="ORF">GCM10010171_22990</name>
</gene>
<keyword evidence="5 7" id="KW-0472">Membrane</keyword>
<keyword evidence="4 7" id="KW-1133">Transmembrane helix</keyword>
<evidence type="ECO:0000256" key="3">
    <source>
        <dbReference type="ARBA" id="ARBA00022692"/>
    </source>
</evidence>
<feature type="region of interest" description="Disordered" evidence="6">
    <location>
        <begin position="301"/>
        <end position="321"/>
    </location>
</feature>
<evidence type="ECO:0000259" key="8">
    <source>
        <dbReference type="Pfam" id="PF00892"/>
    </source>
</evidence>
<dbReference type="GO" id="GO:0016020">
    <property type="term" value="C:membrane"/>
    <property type="evidence" value="ECO:0007669"/>
    <property type="project" value="UniProtKB-SubCell"/>
</dbReference>
<evidence type="ECO:0000256" key="4">
    <source>
        <dbReference type="ARBA" id="ARBA00022989"/>
    </source>
</evidence>
<reference evidence="9" key="1">
    <citation type="journal article" date="2014" name="Int. J. Syst. Evol. Microbiol.">
        <title>Complete genome sequence of Corynebacterium casei LMG S-19264T (=DSM 44701T), isolated from a smear-ripened cheese.</title>
        <authorList>
            <consortium name="US DOE Joint Genome Institute (JGI-PGF)"/>
            <person name="Walter F."/>
            <person name="Albersmeier A."/>
            <person name="Kalinowski J."/>
            <person name="Ruckert C."/>
        </authorList>
    </citation>
    <scope>NUCLEOTIDE SEQUENCE</scope>
    <source>
        <strain evidence="9">JCM 3276</strain>
    </source>
</reference>
<comment type="caution">
    <text evidence="9">The sequence shown here is derived from an EMBL/GenBank/DDBJ whole genome shotgun (WGS) entry which is preliminary data.</text>
</comment>
<dbReference type="PANTHER" id="PTHR32322:SF2">
    <property type="entry name" value="EAMA DOMAIN-CONTAINING PROTEIN"/>
    <property type="match status" value="1"/>
</dbReference>
<feature type="transmembrane region" description="Helical" evidence="7">
    <location>
        <begin position="157"/>
        <end position="179"/>
    </location>
</feature>
<feature type="transmembrane region" description="Helical" evidence="7">
    <location>
        <begin position="191"/>
        <end position="210"/>
    </location>
</feature>
<dbReference type="InterPro" id="IPR000620">
    <property type="entry name" value="EamA_dom"/>
</dbReference>
<dbReference type="EMBL" id="BMRB01000002">
    <property type="protein sequence ID" value="GGS29157.1"/>
    <property type="molecule type" value="Genomic_DNA"/>
</dbReference>
<evidence type="ECO:0000313" key="10">
    <source>
        <dbReference type="Proteomes" id="UP000660680"/>
    </source>
</evidence>
<feature type="transmembrane region" description="Helical" evidence="7">
    <location>
        <begin position="108"/>
        <end position="128"/>
    </location>
</feature>
<sequence>MFDTGPMAPRRTVIHPTLAPQAAARLAPLLVVASIVGIQFGQAWGKSLFGELTPLGVVALRLGFAAIVMLAVIRPRAPADRGEWLVVIGLGMAIAGMNLFIYPALDRLPVGVAVTFQFLGPFAVALVGSRKWLDAVWAVLACAGVVLFVVPDTPTSPLSWLGIVFALLSGASWAAYIVVNKHAGNKTGTPAALALAVACAAAVTVPVGLVTDGAALVGSGRIVLIGLAIAVISAVIPYLLDWLALRRISARLFGVLGSLEPAIGALAAAVLLTERLSLSQTVAVALVVTASVCASATDRERAGSDRPAGQERCRGTRFGGP</sequence>
<protein>
    <recommendedName>
        <fullName evidence="8">EamA domain-containing protein</fullName>
    </recommendedName>
</protein>
<keyword evidence="10" id="KW-1185">Reference proteome</keyword>
<evidence type="ECO:0000256" key="6">
    <source>
        <dbReference type="SAM" id="MobiDB-lite"/>
    </source>
</evidence>
<dbReference type="Pfam" id="PF00892">
    <property type="entry name" value="EamA"/>
    <property type="match status" value="1"/>
</dbReference>
<accession>A0A918LBJ3</accession>
<comment type="subcellular location">
    <subcellularLocation>
        <location evidence="1">Membrane</location>
        <topology evidence="1">Multi-pass membrane protein</topology>
    </subcellularLocation>
</comment>
<feature type="transmembrane region" description="Helical" evidence="7">
    <location>
        <begin position="52"/>
        <end position="72"/>
    </location>
</feature>
<dbReference type="InterPro" id="IPR037185">
    <property type="entry name" value="EmrE-like"/>
</dbReference>
<reference evidence="9" key="2">
    <citation type="submission" date="2020-09" db="EMBL/GenBank/DDBJ databases">
        <authorList>
            <person name="Sun Q."/>
            <person name="Ohkuma M."/>
        </authorList>
    </citation>
    <scope>NUCLEOTIDE SEQUENCE</scope>
    <source>
        <strain evidence="9">JCM 3276</strain>
    </source>
</reference>
<feature type="transmembrane region" description="Helical" evidence="7">
    <location>
        <begin position="135"/>
        <end position="151"/>
    </location>
</feature>
<name>A0A918LBJ3_9PSEU</name>
<evidence type="ECO:0000313" key="9">
    <source>
        <dbReference type="EMBL" id="GGS29157.1"/>
    </source>
</evidence>
<keyword evidence="3 7" id="KW-0812">Transmembrane</keyword>
<dbReference type="PANTHER" id="PTHR32322">
    <property type="entry name" value="INNER MEMBRANE TRANSPORTER"/>
    <property type="match status" value="1"/>
</dbReference>
<evidence type="ECO:0000256" key="1">
    <source>
        <dbReference type="ARBA" id="ARBA00004141"/>
    </source>
</evidence>
<organism evidence="9 10">
    <name type="scientific">Actinokineospora fastidiosa</name>
    <dbReference type="NCBI Taxonomy" id="1816"/>
    <lineage>
        <taxon>Bacteria</taxon>
        <taxon>Bacillati</taxon>
        <taxon>Actinomycetota</taxon>
        <taxon>Actinomycetes</taxon>
        <taxon>Pseudonocardiales</taxon>
        <taxon>Pseudonocardiaceae</taxon>
        <taxon>Actinokineospora</taxon>
    </lineage>
</organism>
<dbReference type="SUPFAM" id="SSF103481">
    <property type="entry name" value="Multidrug resistance efflux transporter EmrE"/>
    <property type="match status" value="2"/>
</dbReference>
<feature type="transmembrane region" description="Helical" evidence="7">
    <location>
        <begin position="21"/>
        <end position="40"/>
    </location>
</feature>
<dbReference type="InterPro" id="IPR050638">
    <property type="entry name" value="AA-Vitamin_Transporters"/>
</dbReference>
<dbReference type="Proteomes" id="UP000660680">
    <property type="component" value="Unassembled WGS sequence"/>
</dbReference>